<dbReference type="Pfam" id="PF11607">
    <property type="entry name" value="DUF3247"/>
    <property type="match status" value="1"/>
</dbReference>
<organism evidence="1 2">
    <name type="scientific">Pseudoxanthomonas suwonensis (strain 11-1)</name>
    <dbReference type="NCBI Taxonomy" id="743721"/>
    <lineage>
        <taxon>Bacteria</taxon>
        <taxon>Pseudomonadati</taxon>
        <taxon>Pseudomonadota</taxon>
        <taxon>Gammaproteobacteria</taxon>
        <taxon>Lysobacterales</taxon>
        <taxon>Lysobacteraceae</taxon>
        <taxon>Pseudoxanthomonas</taxon>
    </lineage>
</organism>
<dbReference type="HOGENOM" id="CLU_146115_0_0_6"/>
<accession>E6WUD4</accession>
<gene>
    <name evidence="1" type="ordered locus">Psesu_2082</name>
</gene>
<dbReference type="OrthoDB" id="5958099at2"/>
<evidence type="ECO:0000313" key="1">
    <source>
        <dbReference type="EMBL" id="ADV27918.1"/>
    </source>
</evidence>
<dbReference type="Proteomes" id="UP000008632">
    <property type="component" value="Chromosome"/>
</dbReference>
<dbReference type="STRING" id="743721.Psesu_2082"/>
<dbReference type="RefSeq" id="WP_013535746.1">
    <property type="nucleotide sequence ID" value="NC_014924.1"/>
</dbReference>
<dbReference type="InterPro" id="IPR021649">
    <property type="entry name" value="DUF3247"/>
</dbReference>
<name>E6WUD4_PSEUU</name>
<protein>
    <recommendedName>
        <fullName evidence="3">DUF3247 domain-containing protein</fullName>
    </recommendedName>
</protein>
<sequence>MNSIAIAPRVHTDPQAIERLKTLQLELDGELEVELHMRDGSVLRGTLPERPTIQQFFDPDGNAGTNGLFRMDDGDGGVHLYWLDEIEKVVPTGTA</sequence>
<proteinExistence type="predicted"/>
<evidence type="ECO:0000313" key="2">
    <source>
        <dbReference type="Proteomes" id="UP000008632"/>
    </source>
</evidence>
<evidence type="ECO:0008006" key="3">
    <source>
        <dbReference type="Google" id="ProtNLM"/>
    </source>
</evidence>
<dbReference type="AlphaFoldDB" id="E6WUD4"/>
<dbReference type="EMBL" id="CP002446">
    <property type="protein sequence ID" value="ADV27918.1"/>
    <property type="molecule type" value="Genomic_DNA"/>
</dbReference>
<dbReference type="Gene3D" id="2.30.30.720">
    <property type="entry name" value="Protein of unknown function (DUF3247)"/>
    <property type="match status" value="1"/>
</dbReference>
<keyword evidence="2" id="KW-1185">Reference proteome</keyword>
<reference evidence="1 2" key="1">
    <citation type="submission" date="2011-01" db="EMBL/GenBank/DDBJ databases">
        <title>Complete sequence of Pseudoxanthomonas suwonensis 11-1.</title>
        <authorList>
            <consortium name="US DOE Joint Genome Institute"/>
            <person name="Lucas S."/>
            <person name="Copeland A."/>
            <person name="Lapidus A."/>
            <person name="Cheng J.-F."/>
            <person name="Goodwin L."/>
            <person name="Pitluck S."/>
            <person name="Teshima H."/>
            <person name="Detter J.C."/>
            <person name="Han C."/>
            <person name="Tapia R."/>
            <person name="Land M."/>
            <person name="Hauser L."/>
            <person name="Kyrpides N."/>
            <person name="Ivanova N."/>
            <person name="Ovchinnikova G."/>
            <person name="Siebers A.K."/>
            <person name="Allgaier M."/>
            <person name="Thelen M.P."/>
            <person name="Hugenholtz P."/>
            <person name="Gladden J."/>
            <person name="Woyke T."/>
        </authorList>
    </citation>
    <scope>NUCLEOTIDE SEQUENCE [LARGE SCALE GENOMIC DNA]</scope>
    <source>
        <strain evidence="2">11-1</strain>
    </source>
</reference>
<dbReference type="KEGG" id="psu:Psesu_2082"/>